<comment type="subcellular location">
    <subcellularLocation>
        <location evidence="1">Secreted</location>
    </subcellularLocation>
</comment>
<dbReference type="InterPro" id="IPR001134">
    <property type="entry name" value="Netrin_domain"/>
</dbReference>
<gene>
    <name evidence="8" type="ORF">KP79_PYT11791</name>
</gene>
<protein>
    <recommendedName>
        <fullName evidence="7">NTR domain-containing protein</fullName>
    </recommendedName>
</protein>
<dbReference type="GO" id="GO:0002020">
    <property type="term" value="F:protease binding"/>
    <property type="evidence" value="ECO:0007669"/>
    <property type="project" value="TreeGrafter"/>
</dbReference>
<dbReference type="InterPro" id="IPR001820">
    <property type="entry name" value="TIMP"/>
</dbReference>
<dbReference type="Proteomes" id="UP000242188">
    <property type="component" value="Unassembled WGS sequence"/>
</dbReference>
<dbReference type="GO" id="GO:0051045">
    <property type="term" value="P:negative regulation of membrane protein ectodomain proteolysis"/>
    <property type="evidence" value="ECO:0007669"/>
    <property type="project" value="TreeGrafter"/>
</dbReference>
<feature type="chain" id="PRO_5012465263" description="NTR domain-containing protein" evidence="6">
    <location>
        <begin position="24"/>
        <end position="158"/>
    </location>
</feature>
<evidence type="ECO:0000313" key="8">
    <source>
        <dbReference type="EMBL" id="OWF39332.1"/>
    </source>
</evidence>
<dbReference type="Pfam" id="PF00965">
    <property type="entry name" value="TIMP"/>
    <property type="match status" value="1"/>
</dbReference>
<evidence type="ECO:0000259" key="7">
    <source>
        <dbReference type="PROSITE" id="PS50189"/>
    </source>
</evidence>
<dbReference type="AlphaFoldDB" id="A0A210PSA0"/>
<dbReference type="InterPro" id="IPR008993">
    <property type="entry name" value="TIMP-like_OB-fold"/>
</dbReference>
<dbReference type="PANTHER" id="PTHR11844">
    <property type="entry name" value="METALLOPROTEASE INHIBITOR"/>
    <property type="match status" value="1"/>
</dbReference>
<dbReference type="PROSITE" id="PS50189">
    <property type="entry name" value="NTR"/>
    <property type="match status" value="1"/>
</dbReference>
<keyword evidence="4" id="KW-0479">Metal-binding</keyword>
<dbReference type="GO" id="GO:0008191">
    <property type="term" value="F:metalloendopeptidase inhibitor activity"/>
    <property type="evidence" value="ECO:0007669"/>
    <property type="project" value="InterPro"/>
</dbReference>
<dbReference type="EMBL" id="NEDP02005531">
    <property type="protein sequence ID" value="OWF39332.1"/>
    <property type="molecule type" value="Genomic_DNA"/>
</dbReference>
<keyword evidence="9" id="KW-1185">Reference proteome</keyword>
<evidence type="ECO:0000256" key="5">
    <source>
        <dbReference type="PIRSR" id="PIRSR601820-3"/>
    </source>
</evidence>
<dbReference type="GO" id="GO:0046872">
    <property type="term" value="F:metal ion binding"/>
    <property type="evidence" value="ECO:0007669"/>
    <property type="project" value="UniProtKB-KW"/>
</dbReference>
<sequence length="158" mass="17865">MALDNYALVYLILATICIQHTLACSCMWAPNFPDRYCSSGFVFRGNVLSETIDQKGNFGFEDKYVYTVEVNKVYKSTELAEEKVSGNNTVQLETPKYGSLCGKPLMPDTEYLISVTPYMIARESKVMGINMCAWIEEYHHVPQADKQALDDEVECGFD</sequence>
<feature type="disulfide bond" evidence="5">
    <location>
        <begin position="26"/>
        <end position="132"/>
    </location>
</feature>
<keyword evidence="2" id="KW-0964">Secreted</keyword>
<reference evidence="8 9" key="1">
    <citation type="journal article" date="2017" name="Nat. Ecol. Evol.">
        <title>Scallop genome provides insights into evolution of bilaterian karyotype and development.</title>
        <authorList>
            <person name="Wang S."/>
            <person name="Zhang J."/>
            <person name="Jiao W."/>
            <person name="Li J."/>
            <person name="Xun X."/>
            <person name="Sun Y."/>
            <person name="Guo X."/>
            <person name="Huan P."/>
            <person name="Dong B."/>
            <person name="Zhang L."/>
            <person name="Hu X."/>
            <person name="Sun X."/>
            <person name="Wang J."/>
            <person name="Zhao C."/>
            <person name="Wang Y."/>
            <person name="Wang D."/>
            <person name="Huang X."/>
            <person name="Wang R."/>
            <person name="Lv J."/>
            <person name="Li Y."/>
            <person name="Zhang Z."/>
            <person name="Liu B."/>
            <person name="Lu W."/>
            <person name="Hui Y."/>
            <person name="Liang J."/>
            <person name="Zhou Z."/>
            <person name="Hou R."/>
            <person name="Li X."/>
            <person name="Liu Y."/>
            <person name="Li H."/>
            <person name="Ning X."/>
            <person name="Lin Y."/>
            <person name="Zhao L."/>
            <person name="Xing Q."/>
            <person name="Dou J."/>
            <person name="Li Y."/>
            <person name="Mao J."/>
            <person name="Guo H."/>
            <person name="Dou H."/>
            <person name="Li T."/>
            <person name="Mu C."/>
            <person name="Jiang W."/>
            <person name="Fu Q."/>
            <person name="Fu X."/>
            <person name="Miao Y."/>
            <person name="Liu J."/>
            <person name="Yu Q."/>
            <person name="Li R."/>
            <person name="Liao H."/>
            <person name="Li X."/>
            <person name="Kong Y."/>
            <person name="Jiang Z."/>
            <person name="Chourrout D."/>
            <person name="Li R."/>
            <person name="Bao Z."/>
        </authorList>
    </citation>
    <scope>NUCLEOTIDE SEQUENCE [LARGE SCALE GENOMIC DNA]</scope>
    <source>
        <strain evidence="8 9">PY_sf001</strain>
    </source>
</reference>
<feature type="disulfide bond" evidence="5">
    <location>
        <begin position="24"/>
        <end position="101"/>
    </location>
</feature>
<keyword evidence="3 5" id="KW-1015">Disulfide bond</keyword>
<organism evidence="8 9">
    <name type="scientific">Mizuhopecten yessoensis</name>
    <name type="common">Japanese scallop</name>
    <name type="synonym">Patinopecten yessoensis</name>
    <dbReference type="NCBI Taxonomy" id="6573"/>
    <lineage>
        <taxon>Eukaryota</taxon>
        <taxon>Metazoa</taxon>
        <taxon>Spiralia</taxon>
        <taxon>Lophotrochozoa</taxon>
        <taxon>Mollusca</taxon>
        <taxon>Bivalvia</taxon>
        <taxon>Autobranchia</taxon>
        <taxon>Pteriomorphia</taxon>
        <taxon>Pectinida</taxon>
        <taxon>Pectinoidea</taxon>
        <taxon>Pectinidae</taxon>
        <taxon>Mizuhopecten</taxon>
    </lineage>
</organism>
<dbReference type="GO" id="GO:0031012">
    <property type="term" value="C:extracellular matrix"/>
    <property type="evidence" value="ECO:0007669"/>
    <property type="project" value="TreeGrafter"/>
</dbReference>
<name>A0A210PSA0_MIZYE</name>
<keyword evidence="4" id="KW-0862">Zinc</keyword>
<dbReference type="Gene3D" id="2.40.50.120">
    <property type="match status" value="1"/>
</dbReference>
<evidence type="ECO:0000313" key="9">
    <source>
        <dbReference type="Proteomes" id="UP000242188"/>
    </source>
</evidence>
<evidence type="ECO:0000256" key="6">
    <source>
        <dbReference type="SAM" id="SignalP"/>
    </source>
</evidence>
<dbReference type="GO" id="GO:0005615">
    <property type="term" value="C:extracellular space"/>
    <property type="evidence" value="ECO:0007669"/>
    <property type="project" value="TreeGrafter"/>
</dbReference>
<dbReference type="SUPFAM" id="SSF50242">
    <property type="entry name" value="TIMP-like"/>
    <property type="match status" value="1"/>
</dbReference>
<feature type="binding site" evidence="4">
    <location>
        <position position="24"/>
    </location>
    <ligand>
        <name>Zn(2+)</name>
        <dbReference type="ChEBI" id="CHEBI:29105"/>
        <note>ligand shared with metalloproteinase partner</note>
    </ligand>
</feature>
<evidence type="ECO:0000256" key="2">
    <source>
        <dbReference type="ARBA" id="ARBA00022525"/>
    </source>
</evidence>
<keyword evidence="6" id="KW-0732">Signal</keyword>
<dbReference type="PANTHER" id="PTHR11844:SF33">
    <property type="entry name" value="TISSUE INHIBITOR OF METALLOPROTEINASE"/>
    <property type="match status" value="1"/>
</dbReference>
<comment type="caution">
    <text evidence="8">The sequence shown here is derived from an EMBL/GenBank/DDBJ whole genome shotgun (WGS) entry which is preliminary data.</text>
</comment>
<feature type="signal peptide" evidence="6">
    <location>
        <begin position="1"/>
        <end position="23"/>
    </location>
</feature>
<feature type="domain" description="NTR" evidence="7">
    <location>
        <begin position="24"/>
        <end position="155"/>
    </location>
</feature>
<accession>A0A210PSA0</accession>
<dbReference type="OrthoDB" id="10338034at2759"/>
<evidence type="ECO:0000256" key="4">
    <source>
        <dbReference type="PIRSR" id="PIRSR601820-1"/>
    </source>
</evidence>
<evidence type="ECO:0000256" key="1">
    <source>
        <dbReference type="ARBA" id="ARBA00004613"/>
    </source>
</evidence>
<evidence type="ECO:0000256" key="3">
    <source>
        <dbReference type="ARBA" id="ARBA00023157"/>
    </source>
</evidence>
<proteinExistence type="predicted"/>